<dbReference type="EMBL" id="BK015870">
    <property type="protein sequence ID" value="DAD70701.1"/>
    <property type="molecule type" value="Genomic_DNA"/>
</dbReference>
<dbReference type="GO" id="GO:0004519">
    <property type="term" value="F:endonuclease activity"/>
    <property type="evidence" value="ECO:0007669"/>
    <property type="project" value="UniProtKB-KW"/>
</dbReference>
<accession>A0A8S5LKU8</accession>
<evidence type="ECO:0000313" key="1">
    <source>
        <dbReference type="EMBL" id="DAD70701.1"/>
    </source>
</evidence>
<proteinExistence type="predicted"/>
<reference evidence="1" key="1">
    <citation type="journal article" date="2021" name="Proc. Natl. Acad. Sci. U.S.A.">
        <title>A Catalog of Tens of Thousands of Viruses from Human Metagenomes Reveals Hidden Associations with Chronic Diseases.</title>
        <authorList>
            <person name="Tisza M.J."/>
            <person name="Buck C.B."/>
        </authorList>
    </citation>
    <scope>NUCLEOTIDE SEQUENCE</scope>
    <source>
        <strain evidence="1">CtKcB20</strain>
    </source>
</reference>
<name>A0A8S5LKU8_9CAUD</name>
<keyword evidence="1" id="KW-0540">Nuclease</keyword>
<sequence>MSKLIDMTGQKIGRLLVLERAENDKDGKAMWKCRCDCGNDCVVLGAYLRNGNTKSCGCLWYDSIKESITKYGEYHTRLRHIWQGIKTRCYNKNEKFYKYYGGKGVKLCEEWKDFMSFKKWAMESGYNDNLTIDRIDVNGDYCPENCRWIDQKSQCNNRSNNVLIEWNGQKKTLSQWCEMSPLIYKQVYPRYHNLKWSLEKSLFTPIKGGNKDV</sequence>
<keyword evidence="1" id="KW-0378">Hydrolase</keyword>
<organism evidence="1">
    <name type="scientific">Siphoviridae sp. ctKcB20</name>
    <dbReference type="NCBI Taxonomy" id="2827568"/>
    <lineage>
        <taxon>Viruses</taxon>
        <taxon>Duplodnaviria</taxon>
        <taxon>Heunggongvirae</taxon>
        <taxon>Uroviricota</taxon>
        <taxon>Caudoviricetes</taxon>
    </lineage>
</organism>
<keyword evidence="1" id="KW-0255">Endonuclease</keyword>
<protein>
    <submittedName>
        <fullName evidence="1">Homing endonuclease</fullName>
    </submittedName>
</protein>